<name>A0ABQ4YMJ4_9ASTR</name>
<evidence type="ECO:0000313" key="2">
    <source>
        <dbReference type="Proteomes" id="UP001151760"/>
    </source>
</evidence>
<proteinExistence type="predicted"/>
<comment type="caution">
    <text evidence="1">The sequence shown here is derived from an EMBL/GenBank/DDBJ whole genome shotgun (WGS) entry which is preliminary data.</text>
</comment>
<organism evidence="1 2">
    <name type="scientific">Tanacetum coccineum</name>
    <dbReference type="NCBI Taxonomy" id="301880"/>
    <lineage>
        <taxon>Eukaryota</taxon>
        <taxon>Viridiplantae</taxon>
        <taxon>Streptophyta</taxon>
        <taxon>Embryophyta</taxon>
        <taxon>Tracheophyta</taxon>
        <taxon>Spermatophyta</taxon>
        <taxon>Magnoliopsida</taxon>
        <taxon>eudicotyledons</taxon>
        <taxon>Gunneridae</taxon>
        <taxon>Pentapetalae</taxon>
        <taxon>asterids</taxon>
        <taxon>campanulids</taxon>
        <taxon>Asterales</taxon>
        <taxon>Asteraceae</taxon>
        <taxon>Asteroideae</taxon>
        <taxon>Anthemideae</taxon>
        <taxon>Anthemidinae</taxon>
        <taxon>Tanacetum</taxon>
    </lineage>
</organism>
<reference evidence="1" key="2">
    <citation type="submission" date="2022-01" db="EMBL/GenBank/DDBJ databases">
        <authorList>
            <person name="Yamashiro T."/>
            <person name="Shiraishi A."/>
            <person name="Satake H."/>
            <person name="Nakayama K."/>
        </authorList>
    </citation>
    <scope>NUCLEOTIDE SEQUENCE</scope>
</reference>
<accession>A0ABQ4YMJ4</accession>
<gene>
    <name evidence="1" type="ORF">Tco_0728960</name>
</gene>
<keyword evidence="2" id="KW-1185">Reference proteome</keyword>
<protein>
    <submittedName>
        <fullName evidence="1">Uncharacterized protein</fullName>
    </submittedName>
</protein>
<dbReference type="Proteomes" id="UP001151760">
    <property type="component" value="Unassembled WGS sequence"/>
</dbReference>
<sequence length="525" mass="60539">MPSHFHKKFRWGTVFATGRRSFIKPGTGLRMKRTNHRTRVPIGLYPCHIEEKMTIKELATKKEVKENEGLKEVWEQMEYMISDSDSDLESIASSSLVSIMSHLLPIAKRKSLKSTIGRLVVAAVTYFIWQERNRRLFKKDRLRRRNYQEESFTHKEEMAHMVLSDSKVKTCSKTCLKNHETLKTQYDKLRIEHNKTEFDLANYKRALSSVEEQLTFYKQNEVIFTDKIAVLKSNASFNEAEIITLKTIIEKLKKEKEDNLLKINNYDNATKSLDKVIGSQLIDNNKKGLGYNVVPPPPTGLFAPPTIDLSYSGIEKFKEPEFKDYGVRVDKNVSENSSTEIKKTIDAPIIEDWVSDDEEHDLSKPKSEKKTVIPTVKKIEFVKATQDDKTVRNTVKYAEIQVNIARPKAVVNAVSTNRVNVVKASACWVWRPVKPNSASITLKRYDYVNARGRSRSVMAWVPKKQERLGYKAAVKLHDQFNDEKRAGAELTQQNDSHSTRSNEVFDYIDKAFIQKLKDSEDEHQV</sequence>
<dbReference type="EMBL" id="BQNB010010571">
    <property type="protein sequence ID" value="GJS79079.1"/>
    <property type="molecule type" value="Genomic_DNA"/>
</dbReference>
<reference evidence="1" key="1">
    <citation type="journal article" date="2022" name="Int. J. Mol. Sci.">
        <title>Draft Genome of Tanacetum Coccineum: Genomic Comparison of Closely Related Tanacetum-Family Plants.</title>
        <authorList>
            <person name="Yamashiro T."/>
            <person name="Shiraishi A."/>
            <person name="Nakayama K."/>
            <person name="Satake H."/>
        </authorList>
    </citation>
    <scope>NUCLEOTIDE SEQUENCE</scope>
</reference>
<evidence type="ECO:0000313" key="1">
    <source>
        <dbReference type="EMBL" id="GJS79079.1"/>
    </source>
</evidence>